<comment type="caution">
    <text evidence="3">The sequence shown here is derived from an EMBL/GenBank/DDBJ whole genome shotgun (WGS) entry which is preliminary data.</text>
</comment>
<keyword evidence="4" id="KW-1185">Reference proteome</keyword>
<dbReference type="Proteomes" id="UP000191661">
    <property type="component" value="Unassembled WGS sequence"/>
</dbReference>
<protein>
    <submittedName>
        <fullName evidence="3">Putative methyltransferase</fullName>
    </submittedName>
</protein>
<evidence type="ECO:0000259" key="2">
    <source>
        <dbReference type="Pfam" id="PF08241"/>
    </source>
</evidence>
<dbReference type="InterPro" id="IPR013216">
    <property type="entry name" value="Methyltransf_11"/>
</dbReference>
<reference evidence="3 4" key="1">
    <citation type="submission" date="2014-12" db="EMBL/GenBank/DDBJ databases">
        <title>Genome sequence of Methanobrevibacter arboriphilicus DH1, DSM1125.</title>
        <authorList>
            <person name="Poehlein A."/>
            <person name="Thauer R.K."/>
            <person name="Seedorf H."/>
            <person name="Daniel R."/>
        </authorList>
    </citation>
    <scope>NUCLEOTIDE SEQUENCE [LARGE SCALE GENOMIC DNA]</scope>
    <source>
        <strain evidence="3 4">DH1</strain>
    </source>
</reference>
<feature type="region of interest" description="Disordered" evidence="1">
    <location>
        <begin position="1"/>
        <end position="27"/>
    </location>
</feature>
<dbReference type="Pfam" id="PF08241">
    <property type="entry name" value="Methyltransf_11"/>
    <property type="match status" value="1"/>
</dbReference>
<keyword evidence="3" id="KW-0489">Methyltransferase</keyword>
<dbReference type="OrthoDB" id="147504at2157"/>
<name>A0A1V6N2S0_METAZ</name>
<evidence type="ECO:0000256" key="1">
    <source>
        <dbReference type="SAM" id="MobiDB-lite"/>
    </source>
</evidence>
<dbReference type="InterPro" id="IPR029063">
    <property type="entry name" value="SAM-dependent_MTases_sf"/>
</dbReference>
<dbReference type="GO" id="GO:0032259">
    <property type="term" value="P:methylation"/>
    <property type="evidence" value="ECO:0007669"/>
    <property type="project" value="UniProtKB-KW"/>
</dbReference>
<evidence type="ECO:0000313" key="4">
    <source>
        <dbReference type="Proteomes" id="UP000191661"/>
    </source>
</evidence>
<dbReference type="AlphaFoldDB" id="A0A1V6N2S0"/>
<feature type="domain" description="Methyltransferase type 11" evidence="2">
    <location>
        <begin position="45"/>
        <end position="128"/>
    </location>
</feature>
<dbReference type="RefSeq" id="WP_080460028.1">
    <property type="nucleotide sequence ID" value="NZ_JXMW01000006.1"/>
</dbReference>
<organism evidence="3 4">
    <name type="scientific">Methanobrevibacter arboriphilus JCM 13429 = DSM 1125</name>
    <dbReference type="NCBI Taxonomy" id="1300164"/>
    <lineage>
        <taxon>Archaea</taxon>
        <taxon>Methanobacteriati</taxon>
        <taxon>Methanobacteriota</taxon>
        <taxon>Methanomada group</taxon>
        <taxon>Methanobacteria</taxon>
        <taxon>Methanobacteriales</taxon>
        <taxon>Methanobacteriaceae</taxon>
        <taxon>Methanobrevibacter</taxon>
    </lineage>
</organism>
<dbReference type="CDD" id="cd02440">
    <property type="entry name" value="AdoMet_MTases"/>
    <property type="match status" value="1"/>
</dbReference>
<sequence length="136" mass="15658">MSIIYKTPNEIKKDKYQGSKDNSKREPTKRKVLELFDKLPRGKVLEIGAGDGFLSNTLNGMGFDVIASDINTDLFKPKNIDFLKIDANFTFPFEDNSFDYVVSVETIEHLEYLWNLINESYRVLRGEGGEIDIYYS</sequence>
<accession>A0A1V6N2S0</accession>
<keyword evidence="3" id="KW-0808">Transferase</keyword>
<proteinExistence type="predicted"/>
<dbReference type="GO" id="GO:0008757">
    <property type="term" value="F:S-adenosylmethionine-dependent methyltransferase activity"/>
    <property type="evidence" value="ECO:0007669"/>
    <property type="project" value="InterPro"/>
</dbReference>
<dbReference type="SUPFAM" id="SSF53335">
    <property type="entry name" value="S-adenosyl-L-methionine-dependent methyltransferases"/>
    <property type="match status" value="1"/>
</dbReference>
<dbReference type="EMBL" id="JXMW01000006">
    <property type="protein sequence ID" value="OQD58969.1"/>
    <property type="molecule type" value="Genomic_DNA"/>
</dbReference>
<gene>
    <name evidence="3" type="ORF">MBBAR_6c00790</name>
</gene>
<evidence type="ECO:0000313" key="3">
    <source>
        <dbReference type="EMBL" id="OQD58969.1"/>
    </source>
</evidence>
<dbReference type="Gene3D" id="3.40.50.150">
    <property type="entry name" value="Vaccinia Virus protein VP39"/>
    <property type="match status" value="1"/>
</dbReference>
<feature type="compositionally biased region" description="Basic and acidic residues" evidence="1">
    <location>
        <begin position="9"/>
        <end position="27"/>
    </location>
</feature>